<proteinExistence type="predicted"/>
<dbReference type="AlphaFoldDB" id="A0A365P5S8"/>
<dbReference type="Gene3D" id="3.90.470.20">
    <property type="entry name" value="4'-phosphopantetheinyl transferase domain"/>
    <property type="match status" value="2"/>
</dbReference>
<dbReference type="OrthoDB" id="1190494at2"/>
<dbReference type="Proteomes" id="UP000253319">
    <property type="component" value="Unassembled WGS sequence"/>
</dbReference>
<comment type="caution">
    <text evidence="1">The sequence shown here is derived from an EMBL/GenBank/DDBJ whole genome shotgun (WGS) entry which is preliminary data.</text>
</comment>
<keyword evidence="2" id="KW-1185">Reference proteome</keyword>
<protein>
    <submittedName>
        <fullName evidence="1">4-phosphopantetheinyl transferase</fullName>
    </submittedName>
</protein>
<evidence type="ECO:0000313" key="1">
    <source>
        <dbReference type="EMBL" id="RBA29950.1"/>
    </source>
</evidence>
<dbReference type="GO" id="GO:0000287">
    <property type="term" value="F:magnesium ion binding"/>
    <property type="evidence" value="ECO:0007669"/>
    <property type="project" value="InterPro"/>
</dbReference>
<keyword evidence="1" id="KW-0808">Transferase</keyword>
<dbReference type="GO" id="GO:0008897">
    <property type="term" value="F:holo-[acyl-carrier-protein] synthase activity"/>
    <property type="evidence" value="ECO:0007669"/>
    <property type="project" value="InterPro"/>
</dbReference>
<gene>
    <name evidence="1" type="ORF">DPN68_01625</name>
</gene>
<dbReference type="SUPFAM" id="SSF56214">
    <property type="entry name" value="4'-phosphopantetheinyl transferase"/>
    <property type="match status" value="2"/>
</dbReference>
<accession>A0A365P5S8</accession>
<dbReference type="RefSeq" id="WP_113987832.1">
    <property type="nucleotide sequence ID" value="NZ_QLST01000001.1"/>
</dbReference>
<organism evidence="1 2">
    <name type="scientific">Flavobacterium tibetense</name>
    <dbReference type="NCBI Taxonomy" id="2233533"/>
    <lineage>
        <taxon>Bacteria</taxon>
        <taxon>Pseudomonadati</taxon>
        <taxon>Bacteroidota</taxon>
        <taxon>Flavobacteriia</taxon>
        <taxon>Flavobacteriales</taxon>
        <taxon>Flavobacteriaceae</taxon>
        <taxon>Flavobacterium</taxon>
    </lineage>
</organism>
<sequence>MPYYKAITLNEHTTAYFWKITEDVTSLFRAVSMKDTSLFRYENMKSESHQKGFLAVRMLLQHLGYTDYNLVYDETGKPHLMVEANPSPITHHPSPNIHYPLPNQKYISISHSHEFSCICISDEPMGIDMEKLKEKTLRIACRYMDVKHLENLSETDKIEKATVIWGVKESIFKIKNETGISFPEHIFENPFDLKDGQCMAELHFNNTIEKFNIQFFKVEDYIFVCAFPNQ</sequence>
<dbReference type="InterPro" id="IPR037143">
    <property type="entry name" value="4-PPantetheinyl_Trfase_dom_sf"/>
</dbReference>
<reference evidence="1 2" key="1">
    <citation type="submission" date="2018-06" db="EMBL/GenBank/DDBJ databases">
        <title>Flavobacterium tibetense sp. nov., isolated from a wetland YonghuCo on Tibetan Plateau.</title>
        <authorList>
            <person name="Xing P."/>
            <person name="Phurbu D."/>
            <person name="Lu H."/>
        </authorList>
    </citation>
    <scope>NUCLEOTIDE SEQUENCE [LARGE SCALE GENOMIC DNA]</scope>
    <source>
        <strain evidence="1 2">YH5</strain>
    </source>
</reference>
<evidence type="ECO:0000313" key="2">
    <source>
        <dbReference type="Proteomes" id="UP000253319"/>
    </source>
</evidence>
<dbReference type="EMBL" id="QLST01000001">
    <property type="protein sequence ID" value="RBA29950.1"/>
    <property type="molecule type" value="Genomic_DNA"/>
</dbReference>
<name>A0A365P5S8_9FLAO</name>